<evidence type="ECO:0000256" key="4">
    <source>
        <dbReference type="ARBA" id="ARBA00023004"/>
    </source>
</evidence>
<dbReference type="InterPro" id="IPR050377">
    <property type="entry name" value="Radical_SAM_PqqE_MftC-like"/>
</dbReference>
<protein>
    <submittedName>
        <fullName evidence="8">Radical SAM superfamily</fullName>
    </submittedName>
</protein>
<evidence type="ECO:0000256" key="5">
    <source>
        <dbReference type="ARBA" id="ARBA00023014"/>
    </source>
</evidence>
<dbReference type="Pfam" id="PF13186">
    <property type="entry name" value="SPASM"/>
    <property type="match status" value="1"/>
</dbReference>
<dbReference type="Proteomes" id="UP000003759">
    <property type="component" value="Chromosome"/>
</dbReference>
<feature type="domain" description="4Fe4S-binding SPASM" evidence="7">
    <location>
        <begin position="218"/>
        <end position="277"/>
    </location>
</feature>
<evidence type="ECO:0000313" key="9">
    <source>
        <dbReference type="Proteomes" id="UP000003759"/>
    </source>
</evidence>
<dbReference type="PANTHER" id="PTHR11228">
    <property type="entry name" value="RADICAL SAM DOMAIN PROTEIN"/>
    <property type="match status" value="1"/>
</dbReference>
<dbReference type="InterPro" id="IPR058240">
    <property type="entry name" value="rSAM_sf"/>
</dbReference>
<dbReference type="EMBL" id="HE793032">
    <property type="protein sequence ID" value="CCG56966.1"/>
    <property type="molecule type" value="Genomic_DNA"/>
</dbReference>
<dbReference type="PATRIC" id="fig|1161918.5.peg.809"/>
<evidence type="ECO:0000259" key="7">
    <source>
        <dbReference type="Pfam" id="PF13186"/>
    </source>
</evidence>
<keyword evidence="4" id="KW-0408">Iron</keyword>
<gene>
    <name evidence="8" type="ORF">WESB_1499</name>
</gene>
<dbReference type="CDD" id="cd21109">
    <property type="entry name" value="SPASM"/>
    <property type="match status" value="1"/>
</dbReference>
<dbReference type="Pfam" id="PF04055">
    <property type="entry name" value="Radical_SAM"/>
    <property type="match status" value="1"/>
</dbReference>
<dbReference type="KEGG" id="bpw:WESB_1499"/>
<evidence type="ECO:0000259" key="6">
    <source>
        <dbReference type="Pfam" id="PF04055"/>
    </source>
</evidence>
<evidence type="ECO:0000313" key="8">
    <source>
        <dbReference type="EMBL" id="CCG56966.1"/>
    </source>
</evidence>
<dbReference type="GO" id="GO:0046872">
    <property type="term" value="F:metal ion binding"/>
    <property type="evidence" value="ECO:0007669"/>
    <property type="project" value="UniProtKB-KW"/>
</dbReference>
<reference evidence="8 9" key="1">
    <citation type="journal article" date="2012" name="BMC Genomics">
        <title>Comparative genomics of Brachyspira pilosicoli strains: genome rearrangements, reductions and correlation of genetic compliment with phenotypic diversity.</title>
        <authorList>
            <person name="Mappley L.J."/>
            <person name="Black M.L."/>
            <person name="Abuoun M."/>
            <person name="Darby A.C."/>
            <person name="Woodward M.J."/>
            <person name="Parkhill J."/>
            <person name="Turner A.K."/>
            <person name="Bellgard M.I."/>
            <person name="La T."/>
            <person name="Phillips N.D."/>
            <person name="La Ragione R.M."/>
            <person name="Hampson D.J."/>
        </authorList>
    </citation>
    <scope>NUCLEOTIDE SEQUENCE [LARGE SCALE GENOMIC DNA]</scope>
    <source>
        <strain evidence="8">WesB</strain>
    </source>
</reference>
<keyword evidence="2" id="KW-0949">S-adenosyl-L-methionine</keyword>
<dbReference type="SFLD" id="SFLDS00029">
    <property type="entry name" value="Radical_SAM"/>
    <property type="match status" value="1"/>
</dbReference>
<keyword evidence="3" id="KW-0479">Metal-binding</keyword>
<organism evidence="8 9">
    <name type="scientific">Brachyspira pilosicoli WesB</name>
    <dbReference type="NCBI Taxonomy" id="1161918"/>
    <lineage>
        <taxon>Bacteria</taxon>
        <taxon>Pseudomonadati</taxon>
        <taxon>Spirochaetota</taxon>
        <taxon>Spirochaetia</taxon>
        <taxon>Brachyspirales</taxon>
        <taxon>Brachyspiraceae</taxon>
        <taxon>Brachyspira</taxon>
    </lineage>
</organism>
<evidence type="ECO:0000256" key="3">
    <source>
        <dbReference type="ARBA" id="ARBA00022723"/>
    </source>
</evidence>
<keyword evidence="5" id="KW-0411">Iron-sulfur</keyword>
<dbReference type="RefSeq" id="WP_014933237.1">
    <property type="nucleotide sequence ID" value="NC_018604.1"/>
</dbReference>
<dbReference type="PANTHER" id="PTHR11228:SF7">
    <property type="entry name" value="PQQA PEPTIDE CYCLASE"/>
    <property type="match status" value="1"/>
</dbReference>
<dbReference type="OrthoDB" id="9805809at2"/>
<dbReference type="AlphaFoldDB" id="K0JL97"/>
<dbReference type="InterPro" id="IPR023885">
    <property type="entry name" value="4Fe4S-binding_SPASM_dom"/>
</dbReference>
<dbReference type="CDD" id="cd01335">
    <property type="entry name" value="Radical_SAM"/>
    <property type="match status" value="1"/>
</dbReference>
<dbReference type="HOGENOM" id="CLU_009273_1_3_12"/>
<dbReference type="InterPro" id="IPR007197">
    <property type="entry name" value="rSAM"/>
</dbReference>
<dbReference type="Gene3D" id="3.20.20.70">
    <property type="entry name" value="Aldolase class I"/>
    <property type="match status" value="1"/>
</dbReference>
<evidence type="ECO:0000256" key="2">
    <source>
        <dbReference type="ARBA" id="ARBA00022691"/>
    </source>
</evidence>
<comment type="cofactor">
    <cofactor evidence="1">
        <name>[4Fe-4S] cluster</name>
        <dbReference type="ChEBI" id="CHEBI:49883"/>
    </cofactor>
</comment>
<dbReference type="SUPFAM" id="SSF102114">
    <property type="entry name" value="Radical SAM enzymes"/>
    <property type="match status" value="1"/>
</dbReference>
<accession>K0JL97</accession>
<dbReference type="GO" id="GO:0003824">
    <property type="term" value="F:catalytic activity"/>
    <property type="evidence" value="ECO:0007669"/>
    <property type="project" value="InterPro"/>
</dbReference>
<proteinExistence type="predicted"/>
<name>K0JL97_BRAPL</name>
<feature type="domain" description="Radical SAM core" evidence="6">
    <location>
        <begin position="56"/>
        <end position="191"/>
    </location>
</feature>
<sequence>MKKIKIFIDKYFLTKIEKFNPHLYRFMTYNLFKVYSEIVNSIKYKDKYFFHSISLEISTYCNRKCDYCPNKDYETPKEFMSWEIFKHVVEELKKINYTGIFQYHLFNEPLFDDRLVEFSKYVSLHLPNVTQVLISNGDILDISKAKELSEAGIDKFVVTVHDRNPEKNLERLKPIKKFLKYKMRLQTTNELYLANRGGSVDIENEKRKAQFKKCPDIRTLIITKDGDVILCCQDYFKKYVMGNVMEKSLLDIWNSYKDLREKLLKHNIVELPICKTCLNRK</sequence>
<dbReference type="GO" id="GO:0051536">
    <property type="term" value="F:iron-sulfur cluster binding"/>
    <property type="evidence" value="ECO:0007669"/>
    <property type="project" value="UniProtKB-KW"/>
</dbReference>
<dbReference type="InterPro" id="IPR013785">
    <property type="entry name" value="Aldolase_TIM"/>
</dbReference>
<evidence type="ECO:0000256" key="1">
    <source>
        <dbReference type="ARBA" id="ARBA00001966"/>
    </source>
</evidence>